<dbReference type="HOGENOM" id="CLU_528093_0_0_1"/>
<accession>G0M7U8</accession>
<feature type="compositionally biased region" description="Polar residues" evidence="2">
    <location>
        <begin position="480"/>
        <end position="495"/>
    </location>
</feature>
<keyword evidence="1" id="KW-0175">Coiled coil</keyword>
<evidence type="ECO:0000313" key="3">
    <source>
        <dbReference type="EMBL" id="EGT30286.1"/>
    </source>
</evidence>
<name>G0M7U8_CAEBE</name>
<keyword evidence="4" id="KW-1185">Reference proteome</keyword>
<proteinExistence type="predicted"/>
<reference evidence="4" key="1">
    <citation type="submission" date="2011-07" db="EMBL/GenBank/DDBJ databases">
        <authorList>
            <consortium name="Caenorhabditis brenneri Sequencing and Analysis Consortium"/>
            <person name="Wilson R.K."/>
        </authorList>
    </citation>
    <scope>NUCLEOTIDE SEQUENCE [LARGE SCALE GENOMIC DNA]</scope>
    <source>
        <strain evidence="4">PB2801</strain>
    </source>
</reference>
<dbReference type="EMBL" id="GL379786">
    <property type="protein sequence ID" value="EGT30286.1"/>
    <property type="molecule type" value="Genomic_DNA"/>
</dbReference>
<evidence type="ECO:0000256" key="1">
    <source>
        <dbReference type="SAM" id="Coils"/>
    </source>
</evidence>
<dbReference type="InParanoid" id="G0M7U8"/>
<sequence>MPNADADQQHPETVSIPPIVKVEDEDDEVKQQLAQLGGITLANQEQQIAIVRPKPGHRFLYTLEFLGSGQVQNITSPWTWILSGNGLPRFPQLRAQHQMLNTGIPSMSEGIIQRISTTLVPARVCLEAIAQYQAYLTAEHTQQLEKLKTDLCEEHSQNLEKLKTDLCEEHSRNLEKLKTELRAEHDIILNNQSKELNDKLKILEDQSKIYENEIMLLKAEITVLKDHTRRSKKVYTEILKLMRMKDLDPTGPVTLVDDDSAVEEQPENQNFFDEEFRLKEENAKQKNEIKKLREYLLFISRYHAEQSEKAKLVAEEKYCGYLKEHREKFQATLVKYDEMYEVDRREWRSEKQTLEKKYENLRNHQSSVVNKLEELWSQINRIMRGDKEGIKKKREKRPTAIRMILDMKKHITYLKEKCQDQEKTLKNREKFIKDMRSSSVTIRNDMEAKLIEEHAKKLEEQKKEFERKIQEMKEKLSGANEEQNAEMDQSQSLSITKRKGQEAEVQDNGKRQKMDE</sequence>
<dbReference type="AlphaFoldDB" id="G0M7U8"/>
<evidence type="ECO:0000256" key="2">
    <source>
        <dbReference type="SAM" id="MobiDB-lite"/>
    </source>
</evidence>
<dbReference type="Proteomes" id="UP000008068">
    <property type="component" value="Unassembled WGS sequence"/>
</dbReference>
<feature type="region of interest" description="Disordered" evidence="2">
    <location>
        <begin position="471"/>
        <end position="516"/>
    </location>
</feature>
<feature type="compositionally biased region" description="Basic and acidic residues" evidence="2">
    <location>
        <begin position="499"/>
        <end position="516"/>
    </location>
</feature>
<gene>
    <name evidence="3" type="ORF">CAEBREN_22320</name>
</gene>
<organism evidence="4">
    <name type="scientific">Caenorhabditis brenneri</name>
    <name type="common">Nematode worm</name>
    <dbReference type="NCBI Taxonomy" id="135651"/>
    <lineage>
        <taxon>Eukaryota</taxon>
        <taxon>Metazoa</taxon>
        <taxon>Ecdysozoa</taxon>
        <taxon>Nematoda</taxon>
        <taxon>Chromadorea</taxon>
        <taxon>Rhabditida</taxon>
        <taxon>Rhabditina</taxon>
        <taxon>Rhabditomorpha</taxon>
        <taxon>Rhabditoidea</taxon>
        <taxon>Rhabditidae</taxon>
        <taxon>Peloderinae</taxon>
        <taxon>Caenorhabditis</taxon>
    </lineage>
</organism>
<feature type="coiled-coil region" evidence="1">
    <location>
        <begin position="167"/>
        <end position="220"/>
    </location>
</feature>
<protein>
    <submittedName>
        <fullName evidence="3">Uncharacterized protein</fullName>
    </submittedName>
</protein>
<evidence type="ECO:0000313" key="4">
    <source>
        <dbReference type="Proteomes" id="UP000008068"/>
    </source>
</evidence>